<dbReference type="Proteomes" id="UP000179454">
    <property type="component" value="Unassembled WGS sequence"/>
</dbReference>
<name>A0ABW9TE91_AGRVI</name>
<sequence length="429" mass="46605">MIRSMTALSLLAAANILTPSVGHAGLVETIAARQKIFGIENVDAATGKLPDDKVIFSWLSNSTFATSVEGRVFYMDTYVTRLEVEAGRTPIVIKDMVDLDPEAILLGHGHNDHADNAAYIAGKTGARIFATEETCGVMAVDLERMKTDPLIMKDAVAKLDPSSKIDCTAVTSKGSTPGTEILQLDVIEPQACVVAFRHLHSVAVPPDPSFPPTPVKIVVDPRDADLFPKGVALTPDEKTNSPLTGQLNLETAGEPGGGESLFFSFILRSGSHFSFVWHNSAGALKEGKGRGWDGTPEDGRRIVALLKALPPTDVQMGTASSGNFNNNGLRDLIQYQEALKPKIFVPNHLTSGTATREASSLSVYAGYLEQLDLMKMPQTDRPAIRWLVDPTDYLKPIVFDSRDPVWRDKRKDDVMQQICKQSGGEVHFH</sequence>
<accession>A0ABW9TE91</accession>
<organism evidence="2 3">
    <name type="scientific">Agrobacterium vitis</name>
    <name type="common">Rhizobium vitis</name>
    <dbReference type="NCBI Taxonomy" id="373"/>
    <lineage>
        <taxon>Bacteria</taxon>
        <taxon>Pseudomonadati</taxon>
        <taxon>Pseudomonadota</taxon>
        <taxon>Alphaproteobacteria</taxon>
        <taxon>Hyphomicrobiales</taxon>
        <taxon>Rhizobiaceae</taxon>
        <taxon>Rhizobium/Agrobacterium group</taxon>
        <taxon>Agrobacterium</taxon>
    </lineage>
</organism>
<dbReference type="EMBL" id="MBFE02000009">
    <property type="protein sequence ID" value="MUO42851.1"/>
    <property type="molecule type" value="Genomic_DNA"/>
</dbReference>
<dbReference type="Gene3D" id="3.60.15.10">
    <property type="entry name" value="Ribonuclease Z/Hydroxyacylglutathione hydrolase-like"/>
    <property type="match status" value="1"/>
</dbReference>
<feature type="signal peptide" evidence="1">
    <location>
        <begin position="1"/>
        <end position="24"/>
    </location>
</feature>
<keyword evidence="1" id="KW-0732">Signal</keyword>
<protein>
    <recommendedName>
        <fullName evidence="4">MBL fold metallo-hydrolase</fullName>
    </recommendedName>
</protein>
<reference evidence="2" key="1">
    <citation type="submission" date="2019-11" db="EMBL/GenBank/DDBJ databases">
        <title>Whole-genome sequencing of Allorhizobium vitis.</title>
        <authorList>
            <person name="Gan H.M."/>
            <person name="Savka M.A."/>
        </authorList>
    </citation>
    <scope>NUCLEOTIDE SEQUENCE [LARGE SCALE GENOMIC DNA]</scope>
    <source>
        <strain evidence="2">T1/7</strain>
    </source>
</reference>
<dbReference type="RefSeq" id="WP_071208261.1">
    <property type="nucleotide sequence ID" value="NZ_MBFE02000009.1"/>
</dbReference>
<gene>
    <name evidence="2" type="ORF">BBL17_013760</name>
</gene>
<evidence type="ECO:0008006" key="4">
    <source>
        <dbReference type="Google" id="ProtNLM"/>
    </source>
</evidence>
<dbReference type="InterPro" id="IPR036866">
    <property type="entry name" value="RibonucZ/Hydroxyglut_hydro"/>
</dbReference>
<comment type="caution">
    <text evidence="2">The sequence shown here is derived from an EMBL/GenBank/DDBJ whole genome shotgun (WGS) entry which is preliminary data.</text>
</comment>
<proteinExistence type="predicted"/>
<dbReference type="SUPFAM" id="SSF56281">
    <property type="entry name" value="Metallo-hydrolase/oxidoreductase"/>
    <property type="match status" value="1"/>
</dbReference>
<feature type="chain" id="PRO_5046993135" description="MBL fold metallo-hydrolase" evidence="1">
    <location>
        <begin position="25"/>
        <end position="429"/>
    </location>
</feature>
<evidence type="ECO:0000256" key="1">
    <source>
        <dbReference type="SAM" id="SignalP"/>
    </source>
</evidence>
<keyword evidence="3" id="KW-1185">Reference proteome</keyword>
<evidence type="ECO:0000313" key="2">
    <source>
        <dbReference type="EMBL" id="MUO42851.1"/>
    </source>
</evidence>
<evidence type="ECO:0000313" key="3">
    <source>
        <dbReference type="Proteomes" id="UP000179454"/>
    </source>
</evidence>